<dbReference type="InterPro" id="IPR036259">
    <property type="entry name" value="MFS_trans_sf"/>
</dbReference>
<protein>
    <submittedName>
        <fullName evidence="7">Putative monocarboxylate transporter ixodes scapularis monocarboxylate transporter</fullName>
    </submittedName>
</protein>
<dbReference type="PANTHER" id="PTHR43385:SF1">
    <property type="entry name" value="RIBOFLAVIN TRANSPORTER RIBJ"/>
    <property type="match status" value="1"/>
</dbReference>
<organism evidence="7">
    <name type="scientific">Amblyomma triste</name>
    <name type="common">Neotropical tick</name>
    <dbReference type="NCBI Taxonomy" id="251400"/>
    <lineage>
        <taxon>Eukaryota</taxon>
        <taxon>Metazoa</taxon>
        <taxon>Ecdysozoa</taxon>
        <taxon>Arthropoda</taxon>
        <taxon>Chelicerata</taxon>
        <taxon>Arachnida</taxon>
        <taxon>Acari</taxon>
        <taxon>Parasitiformes</taxon>
        <taxon>Ixodida</taxon>
        <taxon>Ixodoidea</taxon>
        <taxon>Ixodidae</taxon>
        <taxon>Amblyomminae</taxon>
        <taxon>Amblyomma</taxon>
    </lineage>
</organism>
<proteinExistence type="evidence at transcript level"/>
<dbReference type="GO" id="GO:0016020">
    <property type="term" value="C:membrane"/>
    <property type="evidence" value="ECO:0007669"/>
    <property type="project" value="UniProtKB-SubCell"/>
</dbReference>
<feature type="transmembrane region" description="Helical" evidence="6">
    <location>
        <begin position="83"/>
        <end position="108"/>
    </location>
</feature>
<keyword evidence="5 6" id="KW-0472">Membrane</keyword>
<accession>A0A023G2Q9</accession>
<evidence type="ECO:0000313" key="7">
    <source>
        <dbReference type="EMBL" id="JAC28451.1"/>
    </source>
</evidence>
<comment type="subcellular location">
    <subcellularLocation>
        <location evidence="1">Membrane</location>
        <topology evidence="1">Multi-pass membrane protein</topology>
    </subcellularLocation>
</comment>
<dbReference type="PANTHER" id="PTHR43385">
    <property type="entry name" value="RIBOFLAVIN TRANSPORTER RIBJ"/>
    <property type="match status" value="1"/>
</dbReference>
<sequence>MLDDVAIAQSKSALYHESSNIEISLQTPEPAAQKLLSTQTPDHTFIQPNKQSVGPSRLLTLWRKLFGRNCESQRNMPPIVGQFLSFAFAINALTCIVILFGLATFLLLSVDIAKDRGVQSSSAVFLMTAFAVGDLSMRAVTGLVIDARFLSLESVMFLGALLQAIAFELFVWLRTFSMMMVCSALIGASIGSRISLQAPALVKDFGIESLPLLLGGVFFCNGLALLSRPSLVGYCRDSLGSYDILLHLVVVSSIVLFFAWLFKYFSRRREQT</sequence>
<feature type="transmembrane region" description="Helical" evidence="6">
    <location>
        <begin position="205"/>
        <end position="224"/>
    </location>
</feature>
<name>A0A023G2Q9_AMBTT</name>
<feature type="transmembrane region" description="Helical" evidence="6">
    <location>
        <begin position="244"/>
        <end position="262"/>
    </location>
</feature>
<reference evidence="7" key="1">
    <citation type="submission" date="2014-03" db="EMBL/GenBank/DDBJ databases">
        <title>The sialotranscriptome of Amblyomma triste, Amblyomma parvum and Amblyomma cajennense ticks, uncovered by 454-based RNA-seq.</title>
        <authorList>
            <person name="Garcia G.R."/>
            <person name="Gardinassi L.G."/>
            <person name="Ribeiro J.M."/>
            <person name="Anatriello E."/>
            <person name="Ferreira B.R."/>
            <person name="Moreira H.N."/>
            <person name="Mafra C."/>
            <person name="Olegario M.M."/>
            <person name="Szabo P.J."/>
            <person name="Miranda-Santos I.K."/>
            <person name="Maruyama S.R."/>
        </authorList>
    </citation>
    <scope>NUCLEOTIDE SEQUENCE</scope>
    <source>
        <strain evidence="7">Mato Grasso do Sul</strain>
        <tissue evidence="7">Salivary glands</tissue>
    </source>
</reference>
<keyword evidence="2" id="KW-0813">Transport</keyword>
<feature type="transmembrane region" description="Helical" evidence="6">
    <location>
        <begin position="120"/>
        <end position="137"/>
    </location>
</feature>
<feature type="transmembrane region" description="Helical" evidence="6">
    <location>
        <begin position="149"/>
        <end position="170"/>
    </location>
</feature>
<evidence type="ECO:0000256" key="3">
    <source>
        <dbReference type="ARBA" id="ARBA00022692"/>
    </source>
</evidence>
<evidence type="ECO:0000256" key="2">
    <source>
        <dbReference type="ARBA" id="ARBA00022448"/>
    </source>
</evidence>
<dbReference type="SUPFAM" id="SSF103473">
    <property type="entry name" value="MFS general substrate transporter"/>
    <property type="match status" value="1"/>
</dbReference>
<dbReference type="InterPro" id="IPR052983">
    <property type="entry name" value="MFS_Riboflavin_Transporter"/>
</dbReference>
<dbReference type="AlphaFoldDB" id="A0A023G2Q9"/>
<evidence type="ECO:0000256" key="4">
    <source>
        <dbReference type="ARBA" id="ARBA00022989"/>
    </source>
</evidence>
<evidence type="ECO:0000256" key="5">
    <source>
        <dbReference type="ARBA" id="ARBA00023136"/>
    </source>
</evidence>
<feature type="transmembrane region" description="Helical" evidence="6">
    <location>
        <begin position="176"/>
        <end position="196"/>
    </location>
</feature>
<keyword evidence="4 6" id="KW-1133">Transmembrane helix</keyword>
<dbReference type="EMBL" id="GBBM01006967">
    <property type="protein sequence ID" value="JAC28451.1"/>
    <property type="molecule type" value="mRNA"/>
</dbReference>
<evidence type="ECO:0000256" key="6">
    <source>
        <dbReference type="SAM" id="Phobius"/>
    </source>
</evidence>
<keyword evidence="3 6" id="KW-0812">Transmembrane</keyword>
<evidence type="ECO:0000256" key="1">
    <source>
        <dbReference type="ARBA" id="ARBA00004141"/>
    </source>
</evidence>